<evidence type="ECO:0000313" key="9">
    <source>
        <dbReference type="EMBL" id="CAI4214142.1"/>
    </source>
</evidence>
<organism evidence="9 10">
    <name type="scientific">Parascedosporium putredinis</name>
    <dbReference type="NCBI Taxonomy" id="1442378"/>
    <lineage>
        <taxon>Eukaryota</taxon>
        <taxon>Fungi</taxon>
        <taxon>Dikarya</taxon>
        <taxon>Ascomycota</taxon>
        <taxon>Pezizomycotina</taxon>
        <taxon>Sordariomycetes</taxon>
        <taxon>Hypocreomycetidae</taxon>
        <taxon>Microascales</taxon>
        <taxon>Microascaceae</taxon>
        <taxon>Parascedosporium</taxon>
    </lineage>
</organism>
<evidence type="ECO:0000256" key="6">
    <source>
        <dbReference type="ARBA" id="ARBA00022989"/>
    </source>
</evidence>
<feature type="transmembrane region" description="Helical" evidence="8">
    <location>
        <begin position="139"/>
        <end position="162"/>
    </location>
</feature>
<keyword evidence="6 8" id="KW-1133">Transmembrane helix</keyword>
<comment type="subcellular location">
    <subcellularLocation>
        <location evidence="1">Cell membrane</location>
        <topology evidence="1">Multi-pass membrane protein</topology>
    </subcellularLocation>
</comment>
<reference evidence="9" key="1">
    <citation type="submission" date="2022-11" db="EMBL/GenBank/DDBJ databases">
        <authorList>
            <person name="Scott C."/>
            <person name="Bruce N."/>
        </authorList>
    </citation>
    <scope>NUCLEOTIDE SEQUENCE</scope>
</reference>
<dbReference type="PANTHER" id="PTHR31686:SF3">
    <property type="entry name" value="ACID TRANSPORT PROTEIN, PUTATIVE (AFU_ORTHOLOGUE AFUA_4G09410)-RELATED"/>
    <property type="match status" value="1"/>
</dbReference>
<dbReference type="Pfam" id="PF03595">
    <property type="entry name" value="SLAC1"/>
    <property type="match status" value="2"/>
</dbReference>
<keyword evidence="10" id="KW-1185">Reference proteome</keyword>
<evidence type="ECO:0000256" key="8">
    <source>
        <dbReference type="SAM" id="Phobius"/>
    </source>
</evidence>
<keyword evidence="5 8" id="KW-0812">Transmembrane</keyword>
<evidence type="ECO:0008006" key="11">
    <source>
        <dbReference type="Google" id="ProtNLM"/>
    </source>
</evidence>
<dbReference type="GO" id="GO:0000319">
    <property type="term" value="F:sulfite transmembrane transporter activity"/>
    <property type="evidence" value="ECO:0007669"/>
    <property type="project" value="TreeGrafter"/>
</dbReference>
<keyword evidence="3" id="KW-0813">Transport</keyword>
<feature type="transmembrane region" description="Helical" evidence="8">
    <location>
        <begin position="105"/>
        <end position="127"/>
    </location>
</feature>
<dbReference type="InterPro" id="IPR038665">
    <property type="entry name" value="Voltage-dep_anion_channel_sf"/>
</dbReference>
<evidence type="ECO:0000256" key="7">
    <source>
        <dbReference type="ARBA" id="ARBA00023136"/>
    </source>
</evidence>
<dbReference type="GO" id="GO:0005886">
    <property type="term" value="C:plasma membrane"/>
    <property type="evidence" value="ECO:0007669"/>
    <property type="project" value="UniProtKB-SubCell"/>
</dbReference>
<dbReference type="Proteomes" id="UP000838763">
    <property type="component" value="Unassembled WGS sequence"/>
</dbReference>
<gene>
    <name evidence="9" type="ORF">PPNO1_LOCUS3873</name>
</gene>
<dbReference type="OrthoDB" id="1099at2759"/>
<dbReference type="InterPro" id="IPR051629">
    <property type="entry name" value="Sulfite_efflux_TDT"/>
</dbReference>
<comment type="caution">
    <text evidence="9">The sequence shown here is derived from an EMBL/GenBank/DDBJ whole genome shotgun (WGS) entry which is preliminary data.</text>
</comment>
<sequence length="354" mass="38824">MKNRSSPNRRAHDALTLQVGHEAARMAGQARPIPSQAFLIPQGTGILAATLHQLEYQFRGLDTISVILWFIAFITLFAFFIVYVLKVVLCPRQTGHAITHNTVEAACLSSISISFTSAIQMLCMVVVPSWGGPGWEKAAYILWWINTAMAVSACFVLLPMFIKTLHAEGGLQRSFTPVTQLPIIAVLTSAAGAGTLCQYAMLSPEQKVPMIIVGYLQIGIGIPIALALDTLFWARQYLPWVGVNDGLSLPKRQVYVEMILCGPWGQGASRCRFTFTLTNWSVVFPWGVYANAAVQLGKITDSVVFRVWSTIMATALAIIWIICALFTIRGVFKRNLLGPKPTTPPLSATHSRSD</sequence>
<dbReference type="Gene3D" id="1.50.10.150">
    <property type="entry name" value="Voltage-dependent anion channel"/>
    <property type="match status" value="1"/>
</dbReference>
<comment type="similarity">
    <text evidence="2">Belongs to the tellurite-resistance/dicarboxylate transporter (TDT) family.</text>
</comment>
<dbReference type="EMBL" id="CALLCH030000010">
    <property type="protein sequence ID" value="CAI4214142.1"/>
    <property type="molecule type" value="Genomic_DNA"/>
</dbReference>
<keyword evidence="4" id="KW-1003">Cell membrane</keyword>
<evidence type="ECO:0000256" key="5">
    <source>
        <dbReference type="ARBA" id="ARBA00022692"/>
    </source>
</evidence>
<feature type="transmembrane region" description="Helical" evidence="8">
    <location>
        <begin position="66"/>
        <end position="85"/>
    </location>
</feature>
<dbReference type="AlphaFoldDB" id="A0A9P1M8X9"/>
<protein>
    <recommendedName>
        <fullName evidence="11">Sulfite efflux pump SSU1</fullName>
    </recommendedName>
</protein>
<evidence type="ECO:0000313" key="10">
    <source>
        <dbReference type="Proteomes" id="UP000838763"/>
    </source>
</evidence>
<evidence type="ECO:0000256" key="2">
    <source>
        <dbReference type="ARBA" id="ARBA00008566"/>
    </source>
</evidence>
<keyword evidence="7 8" id="KW-0472">Membrane</keyword>
<feature type="transmembrane region" description="Helical" evidence="8">
    <location>
        <begin position="214"/>
        <end position="234"/>
    </location>
</feature>
<evidence type="ECO:0000256" key="1">
    <source>
        <dbReference type="ARBA" id="ARBA00004651"/>
    </source>
</evidence>
<feature type="transmembrane region" description="Helical" evidence="8">
    <location>
        <begin position="182"/>
        <end position="202"/>
    </location>
</feature>
<feature type="transmembrane region" description="Helical" evidence="8">
    <location>
        <begin position="307"/>
        <end position="328"/>
    </location>
</feature>
<evidence type="ECO:0000256" key="4">
    <source>
        <dbReference type="ARBA" id="ARBA00022475"/>
    </source>
</evidence>
<accession>A0A9P1M8X9</accession>
<name>A0A9P1M8X9_9PEZI</name>
<dbReference type="PANTHER" id="PTHR31686">
    <property type="match status" value="1"/>
</dbReference>
<dbReference type="InterPro" id="IPR004695">
    <property type="entry name" value="SLAC1/Mae1/Ssu1/TehA"/>
</dbReference>
<evidence type="ECO:0000256" key="3">
    <source>
        <dbReference type="ARBA" id="ARBA00022448"/>
    </source>
</evidence>
<proteinExistence type="inferred from homology"/>